<dbReference type="AlphaFoldDB" id="A0A6N3EW15"/>
<accession>A0A6N3EW15</accession>
<organism evidence="2">
    <name type="scientific">Clostridium paraputrificum</name>
    <dbReference type="NCBI Taxonomy" id="29363"/>
    <lineage>
        <taxon>Bacteria</taxon>
        <taxon>Bacillati</taxon>
        <taxon>Bacillota</taxon>
        <taxon>Clostridia</taxon>
        <taxon>Eubacteriales</taxon>
        <taxon>Clostridiaceae</taxon>
        <taxon>Clostridium</taxon>
    </lineage>
</organism>
<dbReference type="EMBL" id="CACRTV010000057">
    <property type="protein sequence ID" value="VYU44094.1"/>
    <property type="molecule type" value="Genomic_DNA"/>
</dbReference>
<evidence type="ECO:0000259" key="1">
    <source>
        <dbReference type="Pfam" id="PF00149"/>
    </source>
</evidence>
<dbReference type="InterPro" id="IPR004843">
    <property type="entry name" value="Calcineurin-like_PHP"/>
</dbReference>
<reference evidence="2" key="1">
    <citation type="submission" date="2019-11" db="EMBL/GenBank/DDBJ databases">
        <authorList>
            <person name="Feng L."/>
        </authorList>
    </citation>
    <scope>NUCLEOTIDE SEQUENCE</scope>
    <source>
        <strain evidence="2">CParaputrificumLFYP93</strain>
    </source>
</reference>
<dbReference type="SUPFAM" id="SSF56300">
    <property type="entry name" value="Metallo-dependent phosphatases"/>
    <property type="match status" value="1"/>
</dbReference>
<sequence>MEQSNSYKGNAYHIITDLHDYPDNKINRLDYPAEVKYVKDRLDEQIDRYSKMGYANFLIYGGDIWDRSIRGADAAMAAQNDMYRRSRKVNGIFVCVGNHEFTYHKNNPFWHLVKSIESDRIKRKNTKGGWKEKGNLKCLNVVDRLVDGEVEFIFNHYSAGVLSPEVNRKSIGVFHQDIIFKGIVDYMKSKNIDVFQLEEDIMTTKFGYVYLDNNIDILRGYDLCFFCHNHKTYGTFMNDEIGAELDWLASLGRTNITEVHNSFLERRIPTVIVENGKFIRKDENYLMLPRREESVDEVAVTIQKEKYERSKEKKEVKEYIGTSDNPVNSLKTYFGNQLVDIVIDGILDDKPDEVLDGYRKMLLDL</sequence>
<protein>
    <recommendedName>
        <fullName evidence="1">Calcineurin-like phosphoesterase domain-containing protein</fullName>
    </recommendedName>
</protein>
<evidence type="ECO:0000313" key="2">
    <source>
        <dbReference type="EMBL" id="VYU44094.1"/>
    </source>
</evidence>
<dbReference type="InterPro" id="IPR029052">
    <property type="entry name" value="Metallo-depent_PP-like"/>
</dbReference>
<proteinExistence type="predicted"/>
<gene>
    <name evidence="2" type="ORF">CPLFYP93_02280</name>
</gene>
<feature type="domain" description="Calcineurin-like phosphoesterase" evidence="1">
    <location>
        <begin position="14"/>
        <end position="158"/>
    </location>
</feature>
<dbReference type="Pfam" id="PF00149">
    <property type="entry name" value="Metallophos"/>
    <property type="match status" value="1"/>
</dbReference>
<name>A0A6N3EW15_9CLOT</name>
<dbReference type="Gene3D" id="3.60.21.10">
    <property type="match status" value="1"/>
</dbReference>